<dbReference type="GeneID" id="103594379"/>
<dbReference type="RefSeq" id="XP_008575811.1">
    <property type="nucleotide sequence ID" value="XM_008577589.1"/>
</dbReference>
<keyword evidence="1" id="KW-1185">Reference proteome</keyword>
<sequence length="98" mass="10825">MTRVGICSSRFFLTKKSSKYSASGNSIYSKANGSLQLEALVCSNKGPILPKEMVFPPTRYNLGFSAMKGVVPRNVLQRLFYLTRIQIALLHNSPAEAL</sequence>
<reference evidence="2" key="1">
    <citation type="submission" date="2025-08" db="UniProtKB">
        <authorList>
            <consortium name="RefSeq"/>
        </authorList>
    </citation>
    <scope>IDENTIFICATION</scope>
</reference>
<proteinExistence type="predicted"/>
<evidence type="ECO:0000313" key="1">
    <source>
        <dbReference type="Proteomes" id="UP000694923"/>
    </source>
</evidence>
<evidence type="ECO:0000313" key="2">
    <source>
        <dbReference type="RefSeq" id="XP_008575811.1"/>
    </source>
</evidence>
<gene>
    <name evidence="2" type="primary">BLID</name>
</gene>
<accession>A0ABM0R5C0</accession>
<dbReference type="Proteomes" id="UP000694923">
    <property type="component" value="Unplaced"/>
</dbReference>
<organism evidence="1 2">
    <name type="scientific">Galeopterus variegatus</name>
    <name type="common">Malayan flying lemur</name>
    <name type="synonym">Cynocephalus variegatus</name>
    <dbReference type="NCBI Taxonomy" id="482537"/>
    <lineage>
        <taxon>Eukaryota</taxon>
        <taxon>Metazoa</taxon>
        <taxon>Chordata</taxon>
        <taxon>Craniata</taxon>
        <taxon>Vertebrata</taxon>
        <taxon>Euteleostomi</taxon>
        <taxon>Mammalia</taxon>
        <taxon>Eutheria</taxon>
        <taxon>Euarchontoglires</taxon>
        <taxon>Dermoptera</taxon>
        <taxon>Cynocephalidae</taxon>
        <taxon>Galeopterus</taxon>
    </lineage>
</organism>
<name>A0ABM0R5C0_GALVR</name>
<protein>
    <submittedName>
        <fullName evidence="2">LOW QUALITY PROTEIN: BH3-like motif-containing cell death inducer</fullName>
    </submittedName>
</protein>